<dbReference type="RefSeq" id="YP_009551381.1">
    <property type="nucleotide sequence ID" value="NC_040330.1"/>
</dbReference>
<evidence type="ECO:0000313" key="15">
    <source>
        <dbReference type="EMBL" id="AVK87311.1"/>
    </source>
</evidence>
<evidence type="ECO:0000256" key="7">
    <source>
        <dbReference type="ARBA" id="ARBA00022722"/>
    </source>
</evidence>
<evidence type="ECO:0000256" key="11">
    <source>
        <dbReference type="ARBA" id="ARBA00022801"/>
    </source>
</evidence>
<evidence type="ECO:0000256" key="9">
    <source>
        <dbReference type="ARBA" id="ARBA00022741"/>
    </source>
</evidence>
<keyword evidence="7" id="KW-0540">Nuclease</keyword>
<evidence type="ECO:0000256" key="8">
    <source>
        <dbReference type="ARBA" id="ARBA00022723"/>
    </source>
</evidence>
<evidence type="ECO:0000313" key="17">
    <source>
        <dbReference type="Proteomes" id="UP000279070"/>
    </source>
</evidence>
<dbReference type="SUPFAM" id="SSF52540">
    <property type="entry name" value="P-loop containing nucleoside triphosphate hydrolases"/>
    <property type="match status" value="1"/>
</dbReference>
<evidence type="ECO:0000256" key="6">
    <source>
        <dbReference type="ARBA" id="ARBA00022705"/>
    </source>
</evidence>
<keyword evidence="4" id="KW-0808">Transferase</keyword>
<dbReference type="GO" id="GO:0016787">
    <property type="term" value="F:hydrolase activity"/>
    <property type="evidence" value="ECO:0007669"/>
    <property type="project" value="UniProtKB-KW"/>
</dbReference>
<keyword evidence="6" id="KW-0235">DNA replication</keyword>
<dbReference type="GO" id="GO:0004519">
    <property type="term" value="F:endonuclease activity"/>
    <property type="evidence" value="ECO:0007669"/>
    <property type="project" value="UniProtKB-KW"/>
</dbReference>
<keyword evidence="12" id="KW-0190">Covalent protein-DNA linkage</keyword>
<proteinExistence type="predicted"/>
<evidence type="ECO:0000256" key="4">
    <source>
        <dbReference type="ARBA" id="ARBA00022679"/>
    </source>
</evidence>
<reference evidence="15" key="2">
    <citation type="submission" date="2018-02" db="EMBL/GenBank/DDBJ databases">
        <authorList>
            <person name="Cohen D.B."/>
            <person name="Kent A.D."/>
        </authorList>
    </citation>
    <scope>NUCLEOTIDE SEQUENCE</scope>
    <source>
        <strain evidence="15">I1514</strain>
    </source>
</reference>
<dbReference type="Proteomes" id="UP000279070">
    <property type="component" value="Segment"/>
</dbReference>
<evidence type="ECO:0000256" key="5">
    <source>
        <dbReference type="ARBA" id="ARBA00022695"/>
    </source>
</evidence>
<dbReference type="Gene3D" id="3.40.50.300">
    <property type="entry name" value="P-loop containing nucleotide triphosphate hydrolases"/>
    <property type="match status" value="1"/>
</dbReference>
<keyword evidence="3" id="KW-1048">Host nucleus</keyword>
<evidence type="ECO:0000256" key="1">
    <source>
        <dbReference type="ARBA" id="ARBA00004147"/>
    </source>
</evidence>
<dbReference type="GO" id="GO:0006260">
    <property type="term" value="P:DNA replication"/>
    <property type="evidence" value="ECO:0007669"/>
    <property type="project" value="UniProtKB-KW"/>
</dbReference>
<keyword evidence="13" id="KW-0238">DNA-binding</keyword>
<dbReference type="GO" id="GO:0003677">
    <property type="term" value="F:DNA binding"/>
    <property type="evidence" value="ECO:0007669"/>
    <property type="project" value="UniProtKB-KW"/>
</dbReference>
<reference evidence="15" key="3">
    <citation type="submission" date="2018-03" db="EMBL/GenBank/DDBJ databases">
        <title>Complete genome sequences of four single-stranded DNA viruses discovered in fungus-farming termites.</title>
        <authorList>
            <person name="Baker C.C."/>
        </authorList>
    </citation>
    <scope>NUCLEOTIDE SEQUENCE [LARGE SCALE GENOMIC DNA]</scope>
    <source>
        <strain evidence="15">I1514</strain>
    </source>
</reference>
<dbReference type="PROSITE" id="PS52020">
    <property type="entry name" value="CRESS_DNA_REP"/>
    <property type="match status" value="1"/>
</dbReference>
<dbReference type="Pfam" id="PF00799">
    <property type="entry name" value="Gemini_AL1"/>
    <property type="match status" value="1"/>
</dbReference>
<keyword evidence="11" id="KW-0378">Hydrolase</keyword>
<evidence type="ECO:0000256" key="12">
    <source>
        <dbReference type="ARBA" id="ARBA00023124"/>
    </source>
</evidence>
<dbReference type="KEGG" id="vg:41701949"/>
<dbReference type="OrthoDB" id="9195at10239"/>
<evidence type="ECO:0000256" key="10">
    <source>
        <dbReference type="ARBA" id="ARBA00022759"/>
    </source>
</evidence>
<evidence type="ECO:0000313" key="16">
    <source>
        <dbReference type="EMBL" id="AXL65865.1"/>
    </source>
</evidence>
<dbReference type="InterPro" id="IPR027417">
    <property type="entry name" value="P-loop_NTPase"/>
</dbReference>
<dbReference type="Proteomes" id="UP000275098">
    <property type="component" value="Segment"/>
</dbReference>
<dbReference type="InterPro" id="IPR049912">
    <property type="entry name" value="CRESS_DNA_REP"/>
</dbReference>
<dbReference type="EMBL" id="MH545502">
    <property type="protein sequence ID" value="AXL65865.1"/>
    <property type="molecule type" value="Genomic_DNA"/>
</dbReference>
<dbReference type="GO" id="GO:0042025">
    <property type="term" value="C:host cell nucleus"/>
    <property type="evidence" value="ECO:0007669"/>
    <property type="project" value="UniProtKB-SubCell"/>
</dbReference>
<keyword evidence="5" id="KW-0548">Nucleotidyltransferase</keyword>
<dbReference type="SUPFAM" id="SSF55464">
    <property type="entry name" value="Origin of replication-binding domain, RBD-like"/>
    <property type="match status" value="1"/>
</dbReference>
<dbReference type="GO" id="GO:0000166">
    <property type="term" value="F:nucleotide binding"/>
    <property type="evidence" value="ECO:0007669"/>
    <property type="project" value="UniProtKB-KW"/>
</dbReference>
<dbReference type="EMBL" id="MG917675">
    <property type="protein sequence ID" value="AVK87311.1"/>
    <property type="molecule type" value="Genomic_DNA"/>
</dbReference>
<dbReference type="GO" id="GO:0016779">
    <property type="term" value="F:nucleotidyltransferase activity"/>
    <property type="evidence" value="ECO:0007669"/>
    <property type="project" value="UniProtKB-KW"/>
</dbReference>
<name>A0A2P1E314_9VIRU</name>
<keyword evidence="9" id="KW-0547">Nucleotide-binding</keyword>
<dbReference type="Gene3D" id="3.40.1310.20">
    <property type="match status" value="1"/>
</dbReference>
<keyword evidence="10" id="KW-0255">Endonuclease</keyword>
<evidence type="ECO:0000256" key="3">
    <source>
        <dbReference type="ARBA" id="ARBA00022562"/>
    </source>
</evidence>
<comment type="subcellular location">
    <subcellularLocation>
        <location evidence="1">Host nucleus</location>
    </subcellularLocation>
</comment>
<dbReference type="GeneID" id="41701949"/>
<keyword evidence="17" id="KW-1185">Reference proteome</keyword>
<sequence>MPAFVCNARYFLITFAQCDALDPWAVSNHFSTLGAECIVARESHADGGTHLHAFVDFGRKFRSRRPGIFDVAGCHPNISPSRGSPGAGYDYATKDGDIVAGGLARPSVDAGDGKVDKWSQIISAEDERTFWDLLESLDPKALATNYGNLRKYADFRYKPEPETYQHPAGIEFGGGVLPDLVAWRDSSLGASLGGRRNTSSARGPPGALRVYAMLTSLGRSRSLCIYGPTRVGKTTWARSLGMHVYFMGMISGEIAVRDMPTAEYAIFDDMRGGIKFFPAWKEWFGAQQVVTVKKLYRDPLQINWGKPCIWLSNTDPRTGMEMEDIEWLEGNCDFVFMQDSIISHANTP</sequence>
<organism evidence="15">
    <name type="scientific">Termite associated circular virus 2</name>
    <dbReference type="NCBI Taxonomy" id="2108550"/>
    <lineage>
        <taxon>Viruses</taxon>
        <taxon>Monodnaviria</taxon>
        <taxon>Shotokuvirae</taxon>
        <taxon>Cressdnaviricota</taxon>
        <taxon>Repensiviricetes</taxon>
        <taxon>Geplafuvirales</taxon>
        <taxon>Genomoviridae</taxon>
        <taxon>Gemycircularvirus</taxon>
        <taxon>Gemycircularvirus termi1</taxon>
    </lineage>
</organism>
<dbReference type="GO" id="GO:0046872">
    <property type="term" value="F:metal ion binding"/>
    <property type="evidence" value="ECO:0007669"/>
    <property type="project" value="UniProtKB-KW"/>
</dbReference>
<keyword evidence="8" id="KW-0479">Metal-binding</keyword>
<evidence type="ECO:0000259" key="14">
    <source>
        <dbReference type="PROSITE" id="PS52020"/>
    </source>
</evidence>
<feature type="domain" description="CRESS-DNA virus Rep endonuclease" evidence="14">
    <location>
        <begin position="5"/>
        <end position="104"/>
    </location>
</feature>
<reference evidence="16" key="1">
    <citation type="journal article" date="2018" name="PeerJ">
        <title>Virus discovery in all three major lineages of terrestrial arthropods highlights the diversity of single-stranded DNA viruses associated with invertebrates.</title>
        <authorList>
            <person name="Rosario K."/>
            <person name="Mettel K.A."/>
            <person name="Benner B.E."/>
            <person name="Johnson R."/>
            <person name="Scott C."/>
            <person name="Yusseff-Vanegas S.Z."/>
            <person name="Baker C.C."/>
            <person name="Cassill D.L."/>
            <person name="Storer C."/>
            <person name="Varsani A."/>
            <person name="Breitbart M."/>
        </authorList>
    </citation>
    <scope>NUCLEOTIDE SEQUENCE [LARGE SCALE GENOMIC DNA]</scope>
    <source>
        <strain evidence="16">BC_I1572_D2</strain>
    </source>
</reference>
<protein>
    <recommendedName>
        <fullName evidence="2">Replication-associated protein</fullName>
    </recommendedName>
</protein>
<evidence type="ECO:0000256" key="2">
    <source>
        <dbReference type="ARBA" id="ARBA00014531"/>
    </source>
</evidence>
<accession>A0A2P1E314</accession>
<evidence type="ECO:0000256" key="13">
    <source>
        <dbReference type="ARBA" id="ARBA00023125"/>
    </source>
</evidence>